<proteinExistence type="predicted"/>
<dbReference type="EMBL" id="SHOA02000007">
    <property type="protein sequence ID" value="TDH69803.1"/>
    <property type="molecule type" value="Genomic_DNA"/>
</dbReference>
<keyword evidence="3" id="KW-1185">Reference proteome</keyword>
<accession>A0A976IFJ2</accession>
<dbReference type="RefSeq" id="XP_067819302.1">
    <property type="nucleotide sequence ID" value="XM_067967275.1"/>
</dbReference>
<sequence length="67" mass="8158">MKRYALPQTTISAKRNTWLKPIHVLLMVFQEHGDEGYFPKIRFLILQFEPYRFTITERLSFEFQFST</sequence>
<gene>
    <name evidence="1" type="ORF">CCR75_009233</name>
    <name evidence="2" type="ORF">CCR75_009661</name>
</gene>
<evidence type="ECO:0000313" key="2">
    <source>
        <dbReference type="EMBL" id="TDH69824.1"/>
    </source>
</evidence>
<organism evidence="2 3">
    <name type="scientific">Bremia lactucae</name>
    <name type="common">Lettuce downy mildew</name>
    <dbReference type="NCBI Taxonomy" id="4779"/>
    <lineage>
        <taxon>Eukaryota</taxon>
        <taxon>Sar</taxon>
        <taxon>Stramenopiles</taxon>
        <taxon>Oomycota</taxon>
        <taxon>Peronosporomycetes</taxon>
        <taxon>Peronosporales</taxon>
        <taxon>Peronosporaceae</taxon>
        <taxon>Bremia</taxon>
    </lineage>
</organism>
<dbReference type="EMBL" id="SHOA02000007">
    <property type="protein sequence ID" value="TDH69824.1"/>
    <property type="molecule type" value="Genomic_DNA"/>
</dbReference>
<reference evidence="2 3" key="1">
    <citation type="journal article" date="2021" name="Genome Biol.">
        <title>AFLAP: assembly-free linkage analysis pipeline using k-mers from genome sequencing data.</title>
        <authorList>
            <person name="Fletcher K."/>
            <person name="Zhang L."/>
            <person name="Gil J."/>
            <person name="Han R."/>
            <person name="Cavanaugh K."/>
            <person name="Michelmore R."/>
        </authorList>
    </citation>
    <scope>NUCLEOTIDE SEQUENCE [LARGE SCALE GENOMIC DNA]</scope>
    <source>
        <strain evidence="2 3">SF5</strain>
    </source>
</reference>
<protein>
    <submittedName>
        <fullName evidence="2">Uncharacterized protein</fullName>
    </submittedName>
</protein>
<dbReference type="Proteomes" id="UP000294530">
    <property type="component" value="Unassembled WGS sequence"/>
</dbReference>
<dbReference type="GeneID" id="94352946"/>
<name>A0A976IFJ2_BRELC</name>
<comment type="caution">
    <text evidence="2">The sequence shown here is derived from an EMBL/GenBank/DDBJ whole genome shotgun (WGS) entry which is preliminary data.</text>
</comment>
<reference evidence="2" key="2">
    <citation type="submission" date="2021-07" db="EMBL/GenBank/DDBJ databases">
        <authorList>
            <person name="Fletcher K."/>
        </authorList>
    </citation>
    <scope>NUCLEOTIDE SEQUENCE</scope>
    <source>
        <strain evidence="2">SF5</strain>
    </source>
</reference>
<evidence type="ECO:0000313" key="1">
    <source>
        <dbReference type="EMBL" id="TDH69803.1"/>
    </source>
</evidence>
<evidence type="ECO:0000313" key="3">
    <source>
        <dbReference type="Proteomes" id="UP000294530"/>
    </source>
</evidence>
<dbReference type="KEGG" id="blac:94352946"/>
<dbReference type="AlphaFoldDB" id="A0A976IFJ2"/>